<dbReference type="CDD" id="cd06225">
    <property type="entry name" value="HAMP"/>
    <property type="match status" value="1"/>
</dbReference>
<organism evidence="14 15">
    <name type="scientific">Fusibacter ferrireducens</name>
    <dbReference type="NCBI Taxonomy" id="2785058"/>
    <lineage>
        <taxon>Bacteria</taxon>
        <taxon>Bacillati</taxon>
        <taxon>Bacillota</taxon>
        <taxon>Clostridia</taxon>
        <taxon>Eubacteriales</taxon>
        <taxon>Eubacteriales Family XII. Incertae Sedis</taxon>
        <taxon>Fusibacter</taxon>
    </lineage>
</organism>
<keyword evidence="15" id="KW-1185">Reference proteome</keyword>
<dbReference type="CDD" id="cd11386">
    <property type="entry name" value="MCP_signal"/>
    <property type="match status" value="1"/>
</dbReference>
<evidence type="ECO:0000313" key="15">
    <source>
        <dbReference type="Proteomes" id="UP000614200"/>
    </source>
</evidence>
<dbReference type="SUPFAM" id="SSF58104">
    <property type="entry name" value="Methyl-accepting chemotaxis protein (MCP) signaling domain"/>
    <property type="match status" value="1"/>
</dbReference>
<dbReference type="SMART" id="SM00304">
    <property type="entry name" value="HAMP"/>
    <property type="match status" value="1"/>
</dbReference>
<gene>
    <name evidence="14" type="ORF">ISU02_21090</name>
</gene>
<feature type="domain" description="Methyl-accepting transducer" evidence="12">
    <location>
        <begin position="414"/>
        <end position="650"/>
    </location>
</feature>
<evidence type="ECO:0000313" key="14">
    <source>
        <dbReference type="EMBL" id="MBF4695597.1"/>
    </source>
</evidence>
<evidence type="ECO:0000256" key="2">
    <source>
        <dbReference type="ARBA" id="ARBA00022475"/>
    </source>
</evidence>
<evidence type="ECO:0000256" key="5">
    <source>
        <dbReference type="ARBA" id="ARBA00022989"/>
    </source>
</evidence>
<evidence type="ECO:0000259" key="13">
    <source>
        <dbReference type="PROSITE" id="PS50885"/>
    </source>
</evidence>
<keyword evidence="7 9" id="KW-0807">Transducer</keyword>
<comment type="subcellular location">
    <subcellularLocation>
        <location evidence="1">Cell membrane</location>
        <topology evidence="1">Multi-pass membrane protein</topology>
    </subcellularLocation>
</comment>
<evidence type="ECO:0000256" key="11">
    <source>
        <dbReference type="SAM" id="Phobius"/>
    </source>
</evidence>
<evidence type="ECO:0000259" key="12">
    <source>
        <dbReference type="PROSITE" id="PS50111"/>
    </source>
</evidence>
<dbReference type="PROSITE" id="PS50885">
    <property type="entry name" value="HAMP"/>
    <property type="match status" value="1"/>
</dbReference>
<feature type="domain" description="HAMP" evidence="13">
    <location>
        <begin position="340"/>
        <end position="395"/>
    </location>
</feature>
<dbReference type="PANTHER" id="PTHR32089">
    <property type="entry name" value="METHYL-ACCEPTING CHEMOTAXIS PROTEIN MCPB"/>
    <property type="match status" value="1"/>
</dbReference>
<keyword evidence="3" id="KW-0145">Chemotaxis</keyword>
<feature type="region of interest" description="Disordered" evidence="10">
    <location>
        <begin position="1"/>
        <end position="30"/>
    </location>
</feature>
<dbReference type="Pfam" id="PF02743">
    <property type="entry name" value="dCache_1"/>
    <property type="match status" value="1"/>
</dbReference>
<dbReference type="Gene3D" id="6.10.340.10">
    <property type="match status" value="1"/>
</dbReference>
<evidence type="ECO:0000256" key="10">
    <source>
        <dbReference type="SAM" id="MobiDB-lite"/>
    </source>
</evidence>
<feature type="transmembrane region" description="Helical" evidence="11">
    <location>
        <begin position="313"/>
        <end position="338"/>
    </location>
</feature>
<evidence type="ECO:0000256" key="3">
    <source>
        <dbReference type="ARBA" id="ARBA00022500"/>
    </source>
</evidence>
<comment type="similarity">
    <text evidence="8">Belongs to the methyl-accepting chemotaxis (MCP) protein family.</text>
</comment>
<dbReference type="SMART" id="SM00283">
    <property type="entry name" value="MA"/>
    <property type="match status" value="1"/>
</dbReference>
<accession>A0ABR9ZYR7</accession>
<keyword evidence="5 11" id="KW-1133">Transmembrane helix</keyword>
<keyword evidence="2" id="KW-1003">Cell membrane</keyword>
<dbReference type="Pfam" id="PF00672">
    <property type="entry name" value="HAMP"/>
    <property type="match status" value="1"/>
</dbReference>
<dbReference type="InterPro" id="IPR003660">
    <property type="entry name" value="HAMP_dom"/>
</dbReference>
<dbReference type="Pfam" id="PF00015">
    <property type="entry name" value="MCPsignal"/>
    <property type="match status" value="1"/>
</dbReference>
<evidence type="ECO:0000256" key="8">
    <source>
        <dbReference type="ARBA" id="ARBA00029447"/>
    </source>
</evidence>
<dbReference type="InterPro" id="IPR033479">
    <property type="entry name" value="dCache_1"/>
</dbReference>
<name>A0ABR9ZYR7_9FIRM</name>
<dbReference type="EMBL" id="JADKNH010000018">
    <property type="protein sequence ID" value="MBF4695597.1"/>
    <property type="molecule type" value="Genomic_DNA"/>
</dbReference>
<dbReference type="Proteomes" id="UP000614200">
    <property type="component" value="Unassembled WGS sequence"/>
</dbReference>
<dbReference type="CDD" id="cd18774">
    <property type="entry name" value="PDC2_HK_sensor"/>
    <property type="match status" value="1"/>
</dbReference>
<evidence type="ECO:0000256" key="9">
    <source>
        <dbReference type="PROSITE-ProRule" id="PRU00284"/>
    </source>
</evidence>
<reference evidence="14 15" key="1">
    <citation type="submission" date="2020-11" db="EMBL/GenBank/DDBJ databases">
        <title>Fusibacter basophilias sp. nov.</title>
        <authorList>
            <person name="Qiu D."/>
        </authorList>
    </citation>
    <scope>NUCLEOTIDE SEQUENCE [LARGE SCALE GENOMIC DNA]</scope>
    <source>
        <strain evidence="14 15">Q10-2</strain>
    </source>
</reference>
<dbReference type="PROSITE" id="PS50111">
    <property type="entry name" value="CHEMOTAXIS_TRANSDUC_2"/>
    <property type="match status" value="1"/>
</dbReference>
<protein>
    <submittedName>
        <fullName evidence="14">Methyl-accepting chemotaxis protein</fullName>
    </submittedName>
</protein>
<keyword evidence="4 11" id="KW-0812">Transmembrane</keyword>
<dbReference type="InterPro" id="IPR004089">
    <property type="entry name" value="MCPsignal_dom"/>
</dbReference>
<dbReference type="Gene3D" id="1.10.287.950">
    <property type="entry name" value="Methyl-accepting chemotaxis protein"/>
    <property type="match status" value="1"/>
</dbReference>
<keyword evidence="6 11" id="KW-0472">Membrane</keyword>
<evidence type="ECO:0000256" key="7">
    <source>
        <dbReference type="ARBA" id="ARBA00023224"/>
    </source>
</evidence>
<dbReference type="Gene3D" id="3.30.450.20">
    <property type="entry name" value="PAS domain"/>
    <property type="match status" value="1"/>
</dbReference>
<proteinExistence type="inferred from homology"/>
<sequence length="700" mass="77059">MGKVKTKALKKSDVGSDRKTRKKLTKEKQEKSKVAHKRISKLKVLNSKFGKRLAIILVICIILPVFITGAVIFNQFRTYVEKDIYSNNEVILNTLESSIQNRLNSVGKVLTILSQVDYVQNLQPVLVKSMFVNVQDEYDLLASIEVYDSKGKAIFSTVGKLDAIDTPHFREALNGNLTYSNIIQSENGQGNLIQQAIPIYDRSGSVTGVLIGEISLEKFNLAVQNLVLPTDFEALIVSQEGKIVAHSNSDMFIAQQDKDFSELEPFKRGLAGERGSVEYTSDGESYLTSYQQLEGVNLGVVIQVPAAKAYAQIHLLTAIFTTILLVATVLGLIVSVVLSQYVTTPLQRVSDSALIASGGDFTVHMDEKTFARKDEFGDLARSFMVMIEAFKEIIMRLKTSTNVLDETTYTLVNASEETRNEMTMIIKNADELKETAHDDIQLSRKVVGAVEEMAKGSENVALNTERLNVLIKNNVDFASRGVEMMSNTAGLVQKTFNSYEMIETRIRSLEKSAVDIGSITDTIMEIANQTNLLALNAAIEAARAGDAGRGFAVVAGEIRNLADQSNKSAESITTIIKEIQNDIKDTSGMFSSTSEMLENVVSESEKTVGQINEILEDSKKAAESVDEISAVTEEQAAASAQINEMMENMLETIQETAGTSDQMAERINIQKAQSDKTIAMIEEIKQLSEEIKSMTGQFNC</sequence>
<dbReference type="RefSeq" id="WP_194703837.1">
    <property type="nucleotide sequence ID" value="NZ_JADKNH010000018.1"/>
</dbReference>
<evidence type="ECO:0000256" key="4">
    <source>
        <dbReference type="ARBA" id="ARBA00022692"/>
    </source>
</evidence>
<evidence type="ECO:0000256" key="6">
    <source>
        <dbReference type="ARBA" id="ARBA00023136"/>
    </source>
</evidence>
<evidence type="ECO:0000256" key="1">
    <source>
        <dbReference type="ARBA" id="ARBA00004651"/>
    </source>
</evidence>
<dbReference type="PANTHER" id="PTHR32089:SF112">
    <property type="entry name" value="LYSOZYME-LIKE PROTEIN-RELATED"/>
    <property type="match status" value="1"/>
</dbReference>
<feature type="transmembrane region" description="Helical" evidence="11">
    <location>
        <begin position="53"/>
        <end position="73"/>
    </location>
</feature>
<comment type="caution">
    <text evidence="14">The sequence shown here is derived from an EMBL/GenBank/DDBJ whole genome shotgun (WGS) entry which is preliminary data.</text>
</comment>